<proteinExistence type="predicted"/>
<dbReference type="PANTHER" id="PTHR13138">
    <property type="entry name" value="PROTEIN LIN1"/>
    <property type="match status" value="1"/>
</dbReference>
<dbReference type="STRING" id="5486.A0A367Y1F8"/>
<organism evidence="3 4">
    <name type="scientific">Candida viswanathii</name>
    <dbReference type="NCBI Taxonomy" id="5486"/>
    <lineage>
        <taxon>Eukaryota</taxon>
        <taxon>Fungi</taxon>
        <taxon>Dikarya</taxon>
        <taxon>Ascomycota</taxon>
        <taxon>Saccharomycotina</taxon>
        <taxon>Pichiomycetes</taxon>
        <taxon>Debaryomycetaceae</taxon>
        <taxon>Candida/Lodderomyces clade</taxon>
        <taxon>Candida</taxon>
    </lineage>
</organism>
<dbReference type="Pfam" id="PF02213">
    <property type="entry name" value="GYF"/>
    <property type="match status" value="1"/>
</dbReference>
<sequence length="376" mass="44102">MNNSDEDDIIELNDDEVLGKTRKQKQRLRNKVKLNYYSDSSDEEEDGEQAAEQNPEQDDMFASDKEDDMFADDNGDENPEASKKSKRALQFLDITEVEGQEKLNSASDETDDDDDEVDHDYYNNIEKIDIDTKKKKKAPKIEAFNLEEEANEGNFDLEGNYIWNDDNPKESALANDDQWLDDYKKKDIKKAKKAQEERERKQMARLLENNTNMEPIETLLSGLIDILEPDESPMEALARLNPKKKSKTKKGKHENGAGDLLIQRITDLCSTLINDKYLDDVYELTREELMRKYQMETGEAYNVKQGIKREREDDDENEIDHGEKVWEFRWVGEEEVNGPYSHYEMNHWKQTYFEDKVEVRKVGETEFQHVSFIEFD</sequence>
<gene>
    <name evidence="3" type="primary">LIN1_0</name>
    <name evidence="3" type="ORF">Cantr_07760</name>
</gene>
<dbReference type="SMART" id="SM00444">
    <property type="entry name" value="GYF"/>
    <property type="match status" value="1"/>
</dbReference>
<dbReference type="AlphaFoldDB" id="A0A367Y1F8"/>
<feature type="compositionally biased region" description="Basic residues" evidence="1">
    <location>
        <begin position="21"/>
        <end position="32"/>
    </location>
</feature>
<feature type="region of interest" description="Disordered" evidence="1">
    <location>
        <begin position="21"/>
        <end position="120"/>
    </location>
</feature>
<dbReference type="PROSITE" id="PS50829">
    <property type="entry name" value="GYF"/>
    <property type="match status" value="1"/>
</dbReference>
<name>A0A367Y1F8_9ASCO</name>
<feature type="domain" description="GYF" evidence="2">
    <location>
        <begin position="323"/>
        <end position="376"/>
    </location>
</feature>
<dbReference type="InterPro" id="IPR035445">
    <property type="entry name" value="GYF-like_dom_sf"/>
</dbReference>
<dbReference type="SUPFAM" id="SSF55277">
    <property type="entry name" value="GYF domain"/>
    <property type="match status" value="1"/>
</dbReference>
<feature type="compositionally biased region" description="Acidic residues" evidence="1">
    <location>
        <begin position="108"/>
        <end position="118"/>
    </location>
</feature>
<comment type="caution">
    <text evidence="3">The sequence shown here is derived from an EMBL/GenBank/DDBJ whole genome shotgun (WGS) entry which is preliminary data.</text>
</comment>
<evidence type="ECO:0000256" key="1">
    <source>
        <dbReference type="SAM" id="MobiDB-lite"/>
    </source>
</evidence>
<dbReference type="InterPro" id="IPR003169">
    <property type="entry name" value="GYF"/>
</dbReference>
<dbReference type="InterPro" id="IPR039905">
    <property type="entry name" value="CD2BP2/Lin1"/>
</dbReference>
<dbReference type="PANTHER" id="PTHR13138:SF3">
    <property type="entry name" value="CD2 ANTIGEN CYTOPLASMIC TAIL-BINDING PROTEIN 2"/>
    <property type="match status" value="1"/>
</dbReference>
<feature type="compositionally biased region" description="Acidic residues" evidence="1">
    <location>
        <begin position="40"/>
        <end position="79"/>
    </location>
</feature>
<accession>A0A367Y1F8</accession>
<dbReference type="Proteomes" id="UP000253472">
    <property type="component" value="Unassembled WGS sequence"/>
</dbReference>
<dbReference type="OrthoDB" id="331341at2759"/>
<dbReference type="GO" id="GO:0005682">
    <property type="term" value="C:U5 snRNP"/>
    <property type="evidence" value="ECO:0007669"/>
    <property type="project" value="InterPro"/>
</dbReference>
<protein>
    <submittedName>
        <fullName evidence="3">Protein LIN1</fullName>
    </submittedName>
</protein>
<dbReference type="EMBL" id="QLNQ01000027">
    <property type="protein sequence ID" value="RCK58851.1"/>
    <property type="molecule type" value="Genomic_DNA"/>
</dbReference>
<evidence type="ECO:0000313" key="4">
    <source>
        <dbReference type="Proteomes" id="UP000253472"/>
    </source>
</evidence>
<evidence type="ECO:0000259" key="2">
    <source>
        <dbReference type="PROSITE" id="PS50829"/>
    </source>
</evidence>
<evidence type="ECO:0000313" key="3">
    <source>
        <dbReference type="EMBL" id="RCK58851.1"/>
    </source>
</evidence>
<dbReference type="Gene3D" id="3.30.1490.40">
    <property type="match status" value="1"/>
</dbReference>
<keyword evidence="4" id="KW-1185">Reference proteome</keyword>
<reference evidence="3 4" key="1">
    <citation type="submission" date="2018-06" db="EMBL/GenBank/DDBJ databases">
        <title>Whole genome sequencing of Candida tropicalis (genome annotated by CSBL at Korea University).</title>
        <authorList>
            <person name="Ahn J."/>
        </authorList>
    </citation>
    <scope>NUCLEOTIDE SEQUENCE [LARGE SCALE GENOMIC DNA]</scope>
    <source>
        <strain evidence="3 4">ATCC 20962</strain>
    </source>
</reference>